<dbReference type="InterPro" id="IPR036271">
    <property type="entry name" value="Tet_transcr_reg_TetR-rel_C_sf"/>
</dbReference>
<feature type="domain" description="HTH tetR-type" evidence="3">
    <location>
        <begin position="9"/>
        <end position="69"/>
    </location>
</feature>
<dbReference type="GO" id="GO:0000976">
    <property type="term" value="F:transcription cis-regulatory region binding"/>
    <property type="evidence" value="ECO:0007669"/>
    <property type="project" value="TreeGrafter"/>
</dbReference>
<dbReference type="EMBL" id="CP053452">
    <property type="protein sequence ID" value="QJW99515.1"/>
    <property type="molecule type" value="Genomic_DNA"/>
</dbReference>
<gene>
    <name evidence="4" type="ORF">FTUN_7127</name>
</gene>
<dbReference type="Pfam" id="PF00440">
    <property type="entry name" value="TetR_N"/>
    <property type="match status" value="1"/>
</dbReference>
<keyword evidence="1 2" id="KW-0238">DNA-binding</keyword>
<dbReference type="SUPFAM" id="SSF46689">
    <property type="entry name" value="Homeodomain-like"/>
    <property type="match status" value="1"/>
</dbReference>
<dbReference type="InterPro" id="IPR050109">
    <property type="entry name" value="HTH-type_TetR-like_transc_reg"/>
</dbReference>
<accession>A0A6M5YZY9</accession>
<protein>
    <submittedName>
        <fullName evidence="4">Transcriptional regulator, AcrR family</fullName>
    </submittedName>
</protein>
<dbReference type="PANTHER" id="PTHR30055:SF200">
    <property type="entry name" value="HTH-TYPE TRANSCRIPTIONAL REPRESSOR BDCR"/>
    <property type="match status" value="1"/>
</dbReference>
<dbReference type="Gene3D" id="1.10.357.10">
    <property type="entry name" value="Tetracycline Repressor, domain 2"/>
    <property type="match status" value="1"/>
</dbReference>
<reference evidence="5" key="1">
    <citation type="submission" date="2020-05" db="EMBL/GenBank/DDBJ databases">
        <title>Frigoriglobus tundricola gen. nov., sp. nov., a psychrotolerant cellulolytic planctomycete of the family Gemmataceae with two divergent copies of 16S rRNA gene.</title>
        <authorList>
            <person name="Kulichevskaya I.S."/>
            <person name="Ivanova A.A."/>
            <person name="Naumoff D.G."/>
            <person name="Beletsky A.V."/>
            <person name="Rijpstra W.I.C."/>
            <person name="Sinninghe Damste J.S."/>
            <person name="Mardanov A.V."/>
            <person name="Ravin N.V."/>
            <person name="Dedysh S.N."/>
        </authorList>
    </citation>
    <scope>NUCLEOTIDE SEQUENCE [LARGE SCALE GENOMIC DNA]</scope>
    <source>
        <strain evidence="5">PL17</strain>
    </source>
</reference>
<evidence type="ECO:0000259" key="3">
    <source>
        <dbReference type="PROSITE" id="PS50977"/>
    </source>
</evidence>
<dbReference type="PANTHER" id="PTHR30055">
    <property type="entry name" value="HTH-TYPE TRANSCRIPTIONAL REGULATOR RUTR"/>
    <property type="match status" value="1"/>
</dbReference>
<dbReference type="KEGG" id="ftj:FTUN_7127"/>
<evidence type="ECO:0000313" key="4">
    <source>
        <dbReference type="EMBL" id="QJW99515.1"/>
    </source>
</evidence>
<dbReference type="GO" id="GO:0003700">
    <property type="term" value="F:DNA-binding transcription factor activity"/>
    <property type="evidence" value="ECO:0007669"/>
    <property type="project" value="TreeGrafter"/>
</dbReference>
<dbReference type="PRINTS" id="PR00455">
    <property type="entry name" value="HTHTETR"/>
</dbReference>
<dbReference type="InterPro" id="IPR009057">
    <property type="entry name" value="Homeodomain-like_sf"/>
</dbReference>
<evidence type="ECO:0000313" key="5">
    <source>
        <dbReference type="Proteomes" id="UP000503447"/>
    </source>
</evidence>
<dbReference type="SUPFAM" id="SSF48498">
    <property type="entry name" value="Tetracyclin repressor-like, C-terminal domain"/>
    <property type="match status" value="1"/>
</dbReference>
<dbReference type="PROSITE" id="PS50977">
    <property type="entry name" value="HTH_TETR_2"/>
    <property type="match status" value="1"/>
</dbReference>
<dbReference type="AlphaFoldDB" id="A0A6M5YZY9"/>
<dbReference type="InterPro" id="IPR001647">
    <property type="entry name" value="HTH_TetR"/>
</dbReference>
<dbReference type="RefSeq" id="WP_171474468.1">
    <property type="nucleotide sequence ID" value="NZ_CP053452.2"/>
</dbReference>
<dbReference type="Proteomes" id="UP000503447">
    <property type="component" value="Chromosome"/>
</dbReference>
<sequence>MPPRDKPAASARERILEAADRLFYRDGIRAAGVDTIIAEAGVAKMTLYAHFKSKDDLIAAYLRRRDQIVCAGMAAAVERFAAQSGDWLDALFAALKEWFVSPDFRGCAFINATAELPDPNHPGRIAVAEHKRNFTALLAEVLRKAGVQSPQDAAEVVALLIDGAIVAAVRDSSPAAADNALATTKKLLGRARVPN</sequence>
<feature type="DNA-binding region" description="H-T-H motif" evidence="2">
    <location>
        <begin position="32"/>
        <end position="51"/>
    </location>
</feature>
<evidence type="ECO:0000256" key="1">
    <source>
        <dbReference type="ARBA" id="ARBA00023125"/>
    </source>
</evidence>
<proteinExistence type="predicted"/>
<name>A0A6M5YZY9_9BACT</name>
<organism evidence="4 5">
    <name type="scientific">Frigoriglobus tundricola</name>
    <dbReference type="NCBI Taxonomy" id="2774151"/>
    <lineage>
        <taxon>Bacteria</taxon>
        <taxon>Pseudomonadati</taxon>
        <taxon>Planctomycetota</taxon>
        <taxon>Planctomycetia</taxon>
        <taxon>Gemmatales</taxon>
        <taxon>Gemmataceae</taxon>
        <taxon>Frigoriglobus</taxon>
    </lineage>
</organism>
<keyword evidence="5" id="KW-1185">Reference proteome</keyword>
<evidence type="ECO:0000256" key="2">
    <source>
        <dbReference type="PROSITE-ProRule" id="PRU00335"/>
    </source>
</evidence>